<name>A0A0A7EJL7_9GAMM</name>
<accession>A0A0A7EJL7</accession>
<sequence>MFRKTVLIVSLFFSQVTFGCEITIRYERYGVENQAGEPARWHGLDVDFAKALLANTDCSYRFVELPWARALGGLKAGLIDLMLSVSKTAEREKYFYFIGPQRQETIVLAMNRENAFTINSLEDLLSLPAPVAVHRGAYYGETFEKLLQSNPEHFITVVDNKTKLDLLAHKKISGFLEEKGNLIYQKTFNPSFSHIYIDDFVINSTDVYYAFSKRSLNQAQLEQFERIFRSSEYQTKQHKILAKYGLE</sequence>
<organism evidence="4 5">
    <name type="scientific">Pseudoalteromonas piratica</name>
    <dbReference type="NCBI Taxonomy" id="1348114"/>
    <lineage>
        <taxon>Bacteria</taxon>
        <taxon>Pseudomonadati</taxon>
        <taxon>Pseudomonadota</taxon>
        <taxon>Gammaproteobacteria</taxon>
        <taxon>Alteromonadales</taxon>
        <taxon>Pseudoalteromonadaceae</taxon>
        <taxon>Pseudoalteromonas</taxon>
    </lineage>
</organism>
<dbReference type="PROSITE" id="PS51257">
    <property type="entry name" value="PROKAR_LIPOPROTEIN"/>
    <property type="match status" value="1"/>
</dbReference>
<feature type="domain" description="Solute-binding protein family 3/N-terminal" evidence="3">
    <location>
        <begin position="35"/>
        <end position="244"/>
    </location>
</feature>
<dbReference type="OrthoDB" id="9768183at2"/>
<dbReference type="EMBL" id="CP009888">
    <property type="protein sequence ID" value="AIY66256.1"/>
    <property type="molecule type" value="Genomic_DNA"/>
</dbReference>
<protein>
    <recommendedName>
        <fullName evidence="3">Solute-binding protein family 3/N-terminal domain-containing protein</fullName>
    </recommendedName>
</protein>
<dbReference type="SUPFAM" id="SSF53850">
    <property type="entry name" value="Periplasmic binding protein-like II"/>
    <property type="match status" value="1"/>
</dbReference>
<dbReference type="PANTHER" id="PTHR35936:SF25">
    <property type="entry name" value="ABC TRANSPORTER SUBSTRATE-BINDING PROTEIN"/>
    <property type="match status" value="1"/>
</dbReference>
<dbReference type="KEGG" id="pseo:OM33_02200"/>
<keyword evidence="2" id="KW-0732">Signal</keyword>
<evidence type="ECO:0000313" key="4">
    <source>
        <dbReference type="EMBL" id="AIY66256.1"/>
    </source>
</evidence>
<dbReference type="AlphaFoldDB" id="A0A0A7EJL7"/>
<dbReference type="HOGENOM" id="CLU_1123780_0_0_6"/>
<dbReference type="PANTHER" id="PTHR35936">
    <property type="entry name" value="MEMBRANE-BOUND LYTIC MUREIN TRANSGLYCOSYLASE F"/>
    <property type="match status" value="1"/>
</dbReference>
<dbReference type="STRING" id="1348114.OM33_02200"/>
<comment type="similarity">
    <text evidence="1">Belongs to the bacterial solute-binding protein 3 family.</text>
</comment>
<evidence type="ECO:0000256" key="1">
    <source>
        <dbReference type="ARBA" id="ARBA00010333"/>
    </source>
</evidence>
<evidence type="ECO:0000256" key="2">
    <source>
        <dbReference type="ARBA" id="ARBA00022729"/>
    </source>
</evidence>
<gene>
    <name evidence="4" type="ORF">OM33_02200</name>
</gene>
<dbReference type="InterPro" id="IPR001638">
    <property type="entry name" value="Solute-binding_3/MltF_N"/>
</dbReference>
<proteinExistence type="inferred from homology"/>
<dbReference type="Pfam" id="PF00497">
    <property type="entry name" value="SBP_bac_3"/>
    <property type="match status" value="1"/>
</dbReference>
<dbReference type="eggNOG" id="COG0834">
    <property type="taxonomic scope" value="Bacteria"/>
</dbReference>
<evidence type="ECO:0000259" key="3">
    <source>
        <dbReference type="Pfam" id="PF00497"/>
    </source>
</evidence>
<dbReference type="Gene3D" id="3.40.190.10">
    <property type="entry name" value="Periplasmic binding protein-like II"/>
    <property type="match status" value="2"/>
</dbReference>
<keyword evidence="5" id="KW-1185">Reference proteome</keyword>
<evidence type="ECO:0000313" key="5">
    <source>
        <dbReference type="Proteomes" id="UP000030341"/>
    </source>
</evidence>
<dbReference type="Proteomes" id="UP000030341">
    <property type="component" value="Chromosome 1"/>
</dbReference>
<reference evidence="4 5" key="1">
    <citation type="submission" date="2014-11" db="EMBL/GenBank/DDBJ databases">
        <title>Complete Genome Sequence of Pseudoalteromonas sp. Strain OCN003 Isolated from Kaneohe Bay, Oahu, Hawaii.</title>
        <authorList>
            <person name="Beurmann S."/>
            <person name="Videau P."/>
            <person name="Ushijima B."/>
            <person name="Smith A.M."/>
            <person name="Aeby G.S."/>
            <person name="Callahan S.M."/>
            <person name="Belcaid M."/>
        </authorList>
    </citation>
    <scope>NUCLEOTIDE SEQUENCE [LARGE SCALE GENOMIC DNA]</scope>
    <source>
        <strain evidence="4 5">OCN003</strain>
    </source>
</reference>